<evidence type="ECO:0000313" key="9">
    <source>
        <dbReference type="Proteomes" id="UP000245762"/>
    </source>
</evidence>
<evidence type="ECO:0000313" key="8">
    <source>
        <dbReference type="EMBL" id="PWL40510.1"/>
    </source>
</evidence>
<comment type="pathway">
    <text evidence="1">Lipid metabolism.</text>
</comment>
<feature type="transmembrane region" description="Helical" evidence="6">
    <location>
        <begin position="7"/>
        <end position="27"/>
    </location>
</feature>
<keyword evidence="6" id="KW-0472">Membrane</keyword>
<dbReference type="PANTHER" id="PTHR10434:SF64">
    <property type="entry name" value="1-ACYL-SN-GLYCEROL-3-PHOSPHATE ACYLTRANSFERASE-RELATED"/>
    <property type="match status" value="1"/>
</dbReference>
<keyword evidence="5 8" id="KW-0012">Acyltransferase</keyword>
<evidence type="ECO:0000256" key="1">
    <source>
        <dbReference type="ARBA" id="ARBA00005189"/>
    </source>
</evidence>
<evidence type="ECO:0000256" key="6">
    <source>
        <dbReference type="SAM" id="Phobius"/>
    </source>
</evidence>
<sequence length="245" mass="28052">MQKLISYPLTLLFFILFGLVLIFFHPIQWLCLNLLGYDAHRRSVAILNWFLMRCTKVLGTRYRFENKHNIPTDRPLIIVSNHQSMYDIPPIIWYMQKHHPKFVSKKELGKGIPSVSYNLRHGGSVLIDRKDAKQAIMEIGKLGSYIEKHNRSAVIFPEGTRSRDGRPKPFRPTGLKMLMKKSPSSLIVPLTINNSWKMLRFGKFPMGLGAHITHTVHKPLENDGNLDELITKLEGIVSAGIKVNS</sequence>
<keyword evidence="9" id="KW-1185">Reference proteome</keyword>
<dbReference type="CDD" id="cd07989">
    <property type="entry name" value="LPLAT_AGPAT-like"/>
    <property type="match status" value="1"/>
</dbReference>
<dbReference type="GO" id="GO:0003841">
    <property type="term" value="F:1-acylglycerol-3-phosphate O-acyltransferase activity"/>
    <property type="evidence" value="ECO:0007669"/>
    <property type="project" value="TreeGrafter"/>
</dbReference>
<dbReference type="PANTHER" id="PTHR10434">
    <property type="entry name" value="1-ACYL-SN-GLYCEROL-3-PHOSPHATE ACYLTRANSFERASE"/>
    <property type="match status" value="1"/>
</dbReference>
<keyword evidence="2" id="KW-0444">Lipid biosynthesis</keyword>
<comment type="caution">
    <text evidence="8">The sequence shown here is derived from an EMBL/GenBank/DDBJ whole genome shotgun (WGS) entry which is preliminary data.</text>
</comment>
<evidence type="ECO:0000259" key="7">
    <source>
        <dbReference type="SMART" id="SM00563"/>
    </source>
</evidence>
<dbReference type="SUPFAM" id="SSF69593">
    <property type="entry name" value="Glycerol-3-phosphate (1)-acyltransferase"/>
    <property type="match status" value="1"/>
</dbReference>
<dbReference type="AlphaFoldDB" id="A0A316LK91"/>
<gene>
    <name evidence="8" type="ORF">DKG77_02390</name>
</gene>
<keyword evidence="6" id="KW-0812">Transmembrane</keyword>
<dbReference type="SMART" id="SM00563">
    <property type="entry name" value="PlsC"/>
    <property type="match status" value="1"/>
</dbReference>
<feature type="domain" description="Phospholipid/glycerol acyltransferase" evidence="7">
    <location>
        <begin position="76"/>
        <end position="195"/>
    </location>
</feature>
<evidence type="ECO:0000256" key="4">
    <source>
        <dbReference type="ARBA" id="ARBA00023098"/>
    </source>
</evidence>
<organism evidence="8 9">
    <name type="scientific">Flagellimonas aquimarina</name>
    <dbReference type="NCBI Taxonomy" id="2201895"/>
    <lineage>
        <taxon>Bacteria</taxon>
        <taxon>Pseudomonadati</taxon>
        <taxon>Bacteroidota</taxon>
        <taxon>Flavobacteriia</taxon>
        <taxon>Flavobacteriales</taxon>
        <taxon>Flavobacteriaceae</taxon>
        <taxon>Flagellimonas</taxon>
    </lineage>
</organism>
<accession>A0A316LK91</accession>
<evidence type="ECO:0000256" key="2">
    <source>
        <dbReference type="ARBA" id="ARBA00022516"/>
    </source>
</evidence>
<dbReference type="EMBL" id="QGEG01000001">
    <property type="protein sequence ID" value="PWL40510.1"/>
    <property type="molecule type" value="Genomic_DNA"/>
</dbReference>
<evidence type="ECO:0000256" key="3">
    <source>
        <dbReference type="ARBA" id="ARBA00022679"/>
    </source>
</evidence>
<dbReference type="Pfam" id="PF01553">
    <property type="entry name" value="Acyltransferase"/>
    <property type="match status" value="1"/>
</dbReference>
<keyword evidence="4" id="KW-0443">Lipid metabolism</keyword>
<proteinExistence type="predicted"/>
<dbReference type="OrthoDB" id="9803035at2"/>
<name>A0A316LK91_9FLAO</name>
<dbReference type="GO" id="GO:0006654">
    <property type="term" value="P:phosphatidic acid biosynthetic process"/>
    <property type="evidence" value="ECO:0007669"/>
    <property type="project" value="TreeGrafter"/>
</dbReference>
<dbReference type="RefSeq" id="WP_109661396.1">
    <property type="nucleotide sequence ID" value="NZ_QGEG01000001.1"/>
</dbReference>
<keyword evidence="6" id="KW-1133">Transmembrane helix</keyword>
<keyword evidence="3 8" id="KW-0808">Transferase</keyword>
<dbReference type="InterPro" id="IPR002123">
    <property type="entry name" value="Plipid/glycerol_acylTrfase"/>
</dbReference>
<reference evidence="8 9" key="1">
    <citation type="submission" date="2018-05" db="EMBL/GenBank/DDBJ databases">
        <title>Complete genome sequence of Flagellimonas aquimarina ECD12 isolated from seaweed Ecklonia cava.</title>
        <authorList>
            <person name="Choi S."/>
            <person name="Seong C."/>
        </authorList>
    </citation>
    <scope>NUCLEOTIDE SEQUENCE [LARGE SCALE GENOMIC DNA]</scope>
    <source>
        <strain evidence="8 9">ECD12</strain>
    </source>
</reference>
<protein>
    <submittedName>
        <fullName evidence="8">1-acyl-sn-glycerol-3-phosphate acyltransferase</fullName>
    </submittedName>
</protein>
<dbReference type="Proteomes" id="UP000245762">
    <property type="component" value="Unassembled WGS sequence"/>
</dbReference>
<evidence type="ECO:0000256" key="5">
    <source>
        <dbReference type="ARBA" id="ARBA00023315"/>
    </source>
</evidence>